<comment type="caution">
    <text evidence="1">The sequence shown here is derived from an EMBL/GenBank/DDBJ whole genome shotgun (WGS) entry which is preliminary data.</text>
</comment>
<protein>
    <submittedName>
        <fullName evidence="1">Uncharacterized protein</fullName>
    </submittedName>
</protein>
<organism evidence="1 2">
    <name type="scientific">Leucobacter chromiireducens subsp. solipictus</name>
    <dbReference type="NCBI Taxonomy" id="398235"/>
    <lineage>
        <taxon>Bacteria</taxon>
        <taxon>Bacillati</taxon>
        <taxon>Actinomycetota</taxon>
        <taxon>Actinomycetes</taxon>
        <taxon>Micrococcales</taxon>
        <taxon>Microbacteriaceae</taxon>
        <taxon>Leucobacter</taxon>
    </lineage>
</organism>
<evidence type="ECO:0000313" key="1">
    <source>
        <dbReference type="EMBL" id="MBL3678821.1"/>
    </source>
</evidence>
<accession>A0ABS1SE44</accession>
<gene>
    <name evidence="1" type="ORF">D3230_05865</name>
</gene>
<dbReference type="EMBL" id="QYAC01000003">
    <property type="protein sequence ID" value="MBL3678821.1"/>
    <property type="molecule type" value="Genomic_DNA"/>
</dbReference>
<dbReference type="Proteomes" id="UP001645859">
    <property type="component" value="Unassembled WGS sequence"/>
</dbReference>
<sequence>MHPLVRLERLRIRLEAGLDRLLGAAQATLAVDHQCEVAVESTQATVGAEFAQREGEIARAVRRDRERLPSDRDPSGPTACRQRVLVRQLGVVIDEERDHSEVPGDALLDVCLQRLQLVAGRRVQIARFDLVRKHRVLVLGTNGTQLVLEPLCLGELTVAAAPVAAPAATGAAATVVGARIALGALGTVVTVPAVRGARIAIALRTAIITATVRGTSIPVPTERRTGITVTLRTTVVAVPTERGTRITITLRTTVISATVGRA</sequence>
<proteinExistence type="predicted"/>
<evidence type="ECO:0000313" key="2">
    <source>
        <dbReference type="Proteomes" id="UP001645859"/>
    </source>
</evidence>
<name>A0ABS1SE44_9MICO</name>
<keyword evidence="2" id="KW-1185">Reference proteome</keyword>
<reference evidence="1 2" key="1">
    <citation type="submission" date="2018-09" db="EMBL/GenBank/DDBJ databases">
        <title>Comparative genomics of Leucobacter spp.</title>
        <authorList>
            <person name="Reis A.C."/>
            <person name="Kolvenbach B.A."/>
            <person name="Corvini P.F.X."/>
            <person name="Nunes O.C."/>
        </authorList>
    </citation>
    <scope>NUCLEOTIDE SEQUENCE [LARGE SCALE GENOMIC DNA]</scope>
    <source>
        <strain evidence="1 2">TAN 31504</strain>
    </source>
</reference>